<keyword evidence="1" id="KW-0812">Transmembrane</keyword>
<keyword evidence="1" id="KW-1133">Transmembrane helix</keyword>
<sequence length="139" mass="15610">MAYTRAPTTYQMTILVRVLNAEIITLFSAVGLKLKNLFKKQAKNPHLISFSYFVFFISVLASIFIQAADTYLHISASAVDLVEAYGQSSSQFTYGRGLAPWCLNRQTHGSINNPNYWSCGLWIWNISIDSGPWLLAPLN</sequence>
<protein>
    <submittedName>
        <fullName evidence="2">Uncharacterized protein</fullName>
    </submittedName>
</protein>
<accession>A0A9P4R1M7</accession>
<name>A0A9P4R1M7_9PLEO</name>
<dbReference type="EMBL" id="ML996125">
    <property type="protein sequence ID" value="KAF2736475.1"/>
    <property type="molecule type" value="Genomic_DNA"/>
</dbReference>
<proteinExistence type="predicted"/>
<dbReference type="AlphaFoldDB" id="A0A9P4R1M7"/>
<reference evidence="2" key="1">
    <citation type="journal article" date="2020" name="Stud. Mycol.">
        <title>101 Dothideomycetes genomes: a test case for predicting lifestyles and emergence of pathogens.</title>
        <authorList>
            <person name="Haridas S."/>
            <person name="Albert R."/>
            <person name="Binder M."/>
            <person name="Bloem J."/>
            <person name="Labutti K."/>
            <person name="Salamov A."/>
            <person name="Andreopoulos B."/>
            <person name="Baker S."/>
            <person name="Barry K."/>
            <person name="Bills G."/>
            <person name="Bluhm B."/>
            <person name="Cannon C."/>
            <person name="Castanera R."/>
            <person name="Culley D."/>
            <person name="Daum C."/>
            <person name="Ezra D."/>
            <person name="Gonzalez J."/>
            <person name="Henrissat B."/>
            <person name="Kuo A."/>
            <person name="Liang C."/>
            <person name="Lipzen A."/>
            <person name="Lutzoni F."/>
            <person name="Magnuson J."/>
            <person name="Mondo S."/>
            <person name="Nolan M."/>
            <person name="Ohm R."/>
            <person name="Pangilinan J."/>
            <person name="Park H.-J."/>
            <person name="Ramirez L."/>
            <person name="Alfaro M."/>
            <person name="Sun H."/>
            <person name="Tritt A."/>
            <person name="Yoshinaga Y."/>
            <person name="Zwiers L.-H."/>
            <person name="Turgeon B."/>
            <person name="Goodwin S."/>
            <person name="Spatafora J."/>
            <person name="Crous P."/>
            <person name="Grigoriev I."/>
        </authorList>
    </citation>
    <scope>NUCLEOTIDE SEQUENCE</scope>
    <source>
        <strain evidence="2">CBS 125425</strain>
    </source>
</reference>
<keyword evidence="1" id="KW-0472">Membrane</keyword>
<evidence type="ECO:0000313" key="2">
    <source>
        <dbReference type="EMBL" id="KAF2736475.1"/>
    </source>
</evidence>
<gene>
    <name evidence="2" type="ORF">EJ04DRAFT_160093</name>
</gene>
<organism evidence="2 3">
    <name type="scientific">Polyplosphaeria fusca</name>
    <dbReference type="NCBI Taxonomy" id="682080"/>
    <lineage>
        <taxon>Eukaryota</taxon>
        <taxon>Fungi</taxon>
        <taxon>Dikarya</taxon>
        <taxon>Ascomycota</taxon>
        <taxon>Pezizomycotina</taxon>
        <taxon>Dothideomycetes</taxon>
        <taxon>Pleosporomycetidae</taxon>
        <taxon>Pleosporales</taxon>
        <taxon>Tetraplosphaeriaceae</taxon>
        <taxon>Polyplosphaeria</taxon>
    </lineage>
</organism>
<dbReference type="OrthoDB" id="3344043at2759"/>
<evidence type="ECO:0000256" key="1">
    <source>
        <dbReference type="SAM" id="Phobius"/>
    </source>
</evidence>
<feature type="transmembrane region" description="Helical" evidence="1">
    <location>
        <begin position="46"/>
        <end position="65"/>
    </location>
</feature>
<dbReference type="Proteomes" id="UP000799444">
    <property type="component" value="Unassembled WGS sequence"/>
</dbReference>
<feature type="transmembrane region" description="Helical" evidence="1">
    <location>
        <begin position="14"/>
        <end position="34"/>
    </location>
</feature>
<evidence type="ECO:0000313" key="3">
    <source>
        <dbReference type="Proteomes" id="UP000799444"/>
    </source>
</evidence>
<keyword evidence="3" id="KW-1185">Reference proteome</keyword>
<comment type="caution">
    <text evidence="2">The sequence shown here is derived from an EMBL/GenBank/DDBJ whole genome shotgun (WGS) entry which is preliminary data.</text>
</comment>